<gene>
    <name evidence="2" type="ORF">KI809_08535</name>
</gene>
<comment type="caution">
    <text evidence="2">The sequence shown here is derived from an EMBL/GenBank/DDBJ whole genome shotgun (WGS) entry which is preliminary data.</text>
</comment>
<sequence>MATDTDHNDLAKKRGLKAVKKSVDSAVDAAKGVMFGAFLIMAGGVFWRKPKGEEAEDIFFSSFLKPLAVCRDSKALNASILFEMKNLDGHPVQFLLRIEDTQAGGGELARIAFVQRGGYFGAGIRARQLFADFINSILKHSRNLPRITLADRTGWLKSGGKWCFVLPDSTIGPSPEKVMLQQGISSEAPGYEQSGTLADWNREVGRLCIGNSRLILAACCALAGPLLAILNREGGGLHIVGTSSEGKTTALILAASVIGGREAVKTLDATKTALEAAAALSNDSTLFLDELGSGAPDAIASMVYALVSGVGRGRGDQRGDLRERRSWRVMFITTGEIDLETMMRGIGKRAASGQQLRLANIPASHENSHGIFEDLHGFTDGAALSDHIRQAAAQHHGSVFRAFLKKLTDDLNRDEETLRKLLNSMVKKFVAHVAPAGSDGQVVRVASRFALLAAAGEYAAHCGVLSWPEGEAQRGVRACFEAWLQRRGGHGPLEVKTLLEQFEGWLQANGEARFTPMDGDVKGSARPIINRAGFRREVADVTGSSATEYFIFTTAFREAVQGHDPRWAARILAEHGLLAKVHNGELYRQKKLPGIGNQRVYHVPARIGDGADPAESFQ</sequence>
<dbReference type="Proteomes" id="UP000811899">
    <property type="component" value="Unassembled WGS sequence"/>
</dbReference>
<accession>A0AAW4LAY8</accession>
<protein>
    <submittedName>
        <fullName evidence="2">DUF927 domain-containing protein</fullName>
    </submittedName>
</protein>
<dbReference type="InterPro" id="IPR009270">
    <property type="entry name" value="DUF927"/>
</dbReference>
<dbReference type="RefSeq" id="WP_214171126.1">
    <property type="nucleotide sequence ID" value="NZ_JAHCVJ010000003.1"/>
</dbReference>
<organism evidence="2 3">
    <name type="scientific">Geoanaerobacter pelophilus</name>
    <dbReference type="NCBI Taxonomy" id="60036"/>
    <lineage>
        <taxon>Bacteria</taxon>
        <taxon>Pseudomonadati</taxon>
        <taxon>Thermodesulfobacteriota</taxon>
        <taxon>Desulfuromonadia</taxon>
        <taxon>Geobacterales</taxon>
        <taxon>Geobacteraceae</taxon>
        <taxon>Geoanaerobacter</taxon>
    </lineage>
</organism>
<dbReference type="Pfam" id="PF06048">
    <property type="entry name" value="DUF927"/>
    <property type="match status" value="1"/>
</dbReference>
<reference evidence="2 3" key="1">
    <citation type="submission" date="2021-05" db="EMBL/GenBank/DDBJ databases">
        <title>The draft genome of Geobacter pelophilus DSM 12255.</title>
        <authorList>
            <person name="Xu Z."/>
            <person name="Masuda Y."/>
            <person name="Itoh H."/>
            <person name="Senoo K."/>
        </authorList>
    </citation>
    <scope>NUCLEOTIDE SEQUENCE [LARGE SCALE GENOMIC DNA]</scope>
    <source>
        <strain evidence="2 3">DSM 12255</strain>
    </source>
</reference>
<keyword evidence="3" id="KW-1185">Reference proteome</keyword>
<evidence type="ECO:0000313" key="2">
    <source>
        <dbReference type="EMBL" id="MBT0664346.1"/>
    </source>
</evidence>
<dbReference type="EMBL" id="JAHCVJ010000003">
    <property type="protein sequence ID" value="MBT0664346.1"/>
    <property type="molecule type" value="Genomic_DNA"/>
</dbReference>
<feature type="domain" description="DUF927" evidence="1">
    <location>
        <begin position="58"/>
        <end position="325"/>
    </location>
</feature>
<dbReference type="AlphaFoldDB" id="A0AAW4LAY8"/>
<name>A0AAW4LAY8_9BACT</name>
<evidence type="ECO:0000313" key="3">
    <source>
        <dbReference type="Proteomes" id="UP000811899"/>
    </source>
</evidence>
<proteinExistence type="predicted"/>
<evidence type="ECO:0000259" key="1">
    <source>
        <dbReference type="Pfam" id="PF06048"/>
    </source>
</evidence>